<protein>
    <submittedName>
        <fullName evidence="1">Uncharacterized protein</fullName>
    </submittedName>
</protein>
<evidence type="ECO:0000313" key="1">
    <source>
        <dbReference type="EMBL" id="MBC8580138.1"/>
    </source>
</evidence>
<dbReference type="EMBL" id="JACRSY010000017">
    <property type="protein sequence ID" value="MBC8580138.1"/>
    <property type="molecule type" value="Genomic_DNA"/>
</dbReference>
<evidence type="ECO:0000313" key="2">
    <source>
        <dbReference type="Proteomes" id="UP000655830"/>
    </source>
</evidence>
<sequence>METTSNIEKYLQYLLSNEGELPKPSSRVDEYLHYLALGGNKDELPLPQSRLDLYLYYLCEKGLGAEGNTQVGPIGITVSEIKTKFHWEPPVHYYLTSIIEKKIPKVEGIILSTIIQKEKEGI</sequence>
<reference evidence="1" key="1">
    <citation type="submission" date="2020-08" db="EMBL/GenBank/DDBJ databases">
        <title>Genome public.</title>
        <authorList>
            <person name="Liu C."/>
            <person name="Sun Q."/>
        </authorList>
    </citation>
    <scope>NUCLEOTIDE SEQUENCE</scope>
    <source>
        <strain evidence="1">NSJ-12</strain>
    </source>
</reference>
<organism evidence="1 2">
    <name type="scientific">Zhenhengia yiwuensis</name>
    <dbReference type="NCBI Taxonomy" id="2763666"/>
    <lineage>
        <taxon>Bacteria</taxon>
        <taxon>Bacillati</taxon>
        <taxon>Bacillota</taxon>
        <taxon>Clostridia</taxon>
        <taxon>Lachnospirales</taxon>
        <taxon>Lachnospiraceae</taxon>
        <taxon>Zhenhengia</taxon>
    </lineage>
</organism>
<dbReference type="AlphaFoldDB" id="A0A926EH21"/>
<dbReference type="Proteomes" id="UP000655830">
    <property type="component" value="Unassembled WGS sequence"/>
</dbReference>
<name>A0A926EH21_9FIRM</name>
<keyword evidence="2" id="KW-1185">Reference proteome</keyword>
<proteinExistence type="predicted"/>
<accession>A0A926EH21</accession>
<gene>
    <name evidence="1" type="ORF">H8718_11450</name>
</gene>
<comment type="caution">
    <text evidence="1">The sequence shown here is derived from an EMBL/GenBank/DDBJ whole genome shotgun (WGS) entry which is preliminary data.</text>
</comment>
<dbReference type="RefSeq" id="WP_249333007.1">
    <property type="nucleotide sequence ID" value="NZ_JACRSY010000017.1"/>
</dbReference>